<feature type="domain" description="Ion transport" evidence="7">
    <location>
        <begin position="332"/>
        <end position="579"/>
    </location>
</feature>
<keyword evidence="4 6" id="KW-0472">Membrane</keyword>
<evidence type="ECO:0000313" key="9">
    <source>
        <dbReference type="EMBL" id="EEN59409.1"/>
    </source>
</evidence>
<keyword evidence="3 6" id="KW-1133">Transmembrane helix</keyword>
<feature type="transmembrane region" description="Helical" evidence="6">
    <location>
        <begin position="423"/>
        <end position="440"/>
    </location>
</feature>
<keyword evidence="2 6" id="KW-0812">Transmembrane</keyword>
<dbReference type="EMBL" id="GG666520">
    <property type="protein sequence ID" value="EEN59409.1"/>
    <property type="molecule type" value="Genomic_DNA"/>
</dbReference>
<evidence type="ECO:0000259" key="8">
    <source>
        <dbReference type="Pfam" id="PF25508"/>
    </source>
</evidence>
<feature type="transmembrane region" description="Helical" evidence="6">
    <location>
        <begin position="353"/>
        <end position="370"/>
    </location>
</feature>
<evidence type="ECO:0000256" key="1">
    <source>
        <dbReference type="ARBA" id="ARBA00004141"/>
    </source>
</evidence>
<dbReference type="InterPro" id="IPR005821">
    <property type="entry name" value="Ion_trans_dom"/>
</dbReference>
<dbReference type="AlphaFoldDB" id="C3YJV2"/>
<evidence type="ECO:0000259" key="7">
    <source>
        <dbReference type="Pfam" id="PF00520"/>
    </source>
</evidence>
<feature type="transmembrane region" description="Helical" evidence="6">
    <location>
        <begin position="550"/>
        <end position="572"/>
    </location>
</feature>
<comment type="subcellular location">
    <subcellularLocation>
        <location evidence="1">Membrane</location>
        <topology evidence="1">Multi-pass membrane protein</topology>
    </subcellularLocation>
</comment>
<dbReference type="InterPro" id="IPR057366">
    <property type="entry name" value="TRPM-like"/>
</dbReference>
<evidence type="ECO:0000256" key="2">
    <source>
        <dbReference type="ARBA" id="ARBA00022692"/>
    </source>
</evidence>
<feature type="region of interest" description="Disordered" evidence="5">
    <location>
        <begin position="1"/>
        <end position="21"/>
    </location>
</feature>
<reference evidence="9" key="1">
    <citation type="journal article" date="2008" name="Nature">
        <title>The amphioxus genome and the evolution of the chordate karyotype.</title>
        <authorList>
            <consortium name="US DOE Joint Genome Institute (JGI-PGF)"/>
            <person name="Putnam N.H."/>
            <person name="Butts T."/>
            <person name="Ferrier D.E.K."/>
            <person name="Furlong R.F."/>
            <person name="Hellsten U."/>
            <person name="Kawashima T."/>
            <person name="Robinson-Rechavi M."/>
            <person name="Shoguchi E."/>
            <person name="Terry A."/>
            <person name="Yu J.-K."/>
            <person name="Benito-Gutierrez E.L."/>
            <person name="Dubchak I."/>
            <person name="Garcia-Fernandez J."/>
            <person name="Gibson-Brown J.J."/>
            <person name="Grigoriev I.V."/>
            <person name="Horton A.C."/>
            <person name="de Jong P.J."/>
            <person name="Jurka J."/>
            <person name="Kapitonov V.V."/>
            <person name="Kohara Y."/>
            <person name="Kuroki Y."/>
            <person name="Lindquist E."/>
            <person name="Lucas S."/>
            <person name="Osoegawa K."/>
            <person name="Pennacchio L.A."/>
            <person name="Salamov A.A."/>
            <person name="Satou Y."/>
            <person name="Sauka-Spengler T."/>
            <person name="Schmutz J."/>
            <person name="Shin-I T."/>
            <person name="Toyoda A."/>
            <person name="Bronner-Fraser M."/>
            <person name="Fujiyama A."/>
            <person name="Holland L.Z."/>
            <person name="Holland P.W.H."/>
            <person name="Satoh N."/>
            <person name="Rokhsar D.S."/>
        </authorList>
    </citation>
    <scope>NUCLEOTIDE SEQUENCE [LARGE SCALE GENOMIC DNA]</scope>
    <source>
        <strain evidence="9">S238N-H82</strain>
        <tissue evidence="9">Testes</tissue>
    </source>
</reference>
<proteinExistence type="predicted"/>
<feature type="transmembrane region" description="Helical" evidence="6">
    <location>
        <begin position="324"/>
        <end position="346"/>
    </location>
</feature>
<feature type="transmembrane region" description="Helical" evidence="6">
    <location>
        <begin position="452"/>
        <end position="469"/>
    </location>
</feature>
<evidence type="ECO:0000256" key="3">
    <source>
        <dbReference type="ARBA" id="ARBA00022989"/>
    </source>
</evidence>
<dbReference type="PANTHER" id="PTHR13800">
    <property type="entry name" value="TRANSIENT RECEPTOR POTENTIAL CATION CHANNEL, SUBFAMILY M, MEMBER 6"/>
    <property type="match status" value="1"/>
</dbReference>
<organism>
    <name type="scientific">Branchiostoma floridae</name>
    <name type="common">Florida lancelet</name>
    <name type="synonym">Amphioxus</name>
    <dbReference type="NCBI Taxonomy" id="7739"/>
    <lineage>
        <taxon>Eukaryota</taxon>
        <taxon>Metazoa</taxon>
        <taxon>Chordata</taxon>
        <taxon>Cephalochordata</taxon>
        <taxon>Leptocardii</taxon>
        <taxon>Amphioxiformes</taxon>
        <taxon>Branchiostomatidae</taxon>
        <taxon>Branchiostoma</taxon>
    </lineage>
</organism>
<dbReference type="Pfam" id="PF00520">
    <property type="entry name" value="Ion_trans"/>
    <property type="match status" value="1"/>
</dbReference>
<dbReference type="STRING" id="7739.C3YJV2"/>
<dbReference type="InterPro" id="IPR050927">
    <property type="entry name" value="TRPM"/>
</dbReference>
<dbReference type="GO" id="GO:0016020">
    <property type="term" value="C:membrane"/>
    <property type="evidence" value="ECO:0007669"/>
    <property type="project" value="UniProtKB-SubCell"/>
</dbReference>
<feature type="transmembrane region" description="Helical" evidence="6">
    <location>
        <begin position="390"/>
        <end position="411"/>
    </location>
</feature>
<dbReference type="PANTHER" id="PTHR13800:SF12">
    <property type="entry name" value="TRANSIENT RECEPTOR POTENTIAL CATION CHANNEL SUBFAMILY M MEMBER-LIKE 2"/>
    <property type="match status" value="1"/>
</dbReference>
<feature type="compositionally biased region" description="Basic and acidic residues" evidence="5">
    <location>
        <begin position="1"/>
        <end position="19"/>
    </location>
</feature>
<dbReference type="InParanoid" id="C3YJV2"/>
<accession>C3YJV2</accession>
<feature type="transmembrane region" description="Helical" evidence="6">
    <location>
        <begin position="476"/>
        <end position="498"/>
    </location>
</feature>
<sequence>MADTEETKPPPTEPAKDDTAVVPMEPTVADPSTSAAMEKALLADDADAVQKELDGGLELSQYLTRETLEKLYKQALEDATAEQKESMVYTNMVNKFIEDGKYEGHSFLHILGEIMSHDLIEDYEIPNLYDDKKADRPLELHDLFIWAAITGRTKLTKLFWNIDSDQIVSGLIACMMFTFTAKHLPDDIYHADLREDLFKLSMEYQQLSLFVIKECYRLDKKGTSDILVKQRRKWGDIAPLDAVDMAEDMEIMSHAPCQFTLDNIWIGRMTSSTPKWKILAAMIFPPLLFIIEYVEDEDPTHEHEDGLTVLDRITFYYTAPITKFMYSVVSHVLLIFIFSYMVLFELQPLSKESIGWSEGLMVLWIAILGLEEIRQMVGAGVMIQTWISNPWNILDIFIVALFEISFLIRLSLEKGFEKTDFQLIRILYCFTLILICYRTFPMFYLSKTMGPKIVMIWKMVGLTLILICYRNFPMFCLTVGDVMFFLCILGVFVVAYGVPRLALTEPDSKFTPAYTEKVFRTPYWQMHGELLYLEEGEGPDLPWYVDFMEAGYMLLVNVMLLNLLIALFTFTIEHVQEHAHQYWSYYRYDVIQEYHDRPLGPGPLLLIGLVWKLWQHYGAENGDTSNNPFRRAFRGKEDKNLQELEKKAVANVQTKLEKGIYKIQQPAEDSPPEDVGGELKSLSERMTSMEGDLKAIRTLLEDLNKK</sequence>
<dbReference type="eggNOG" id="KOG3614">
    <property type="taxonomic scope" value="Eukaryota"/>
</dbReference>
<evidence type="ECO:0000256" key="4">
    <source>
        <dbReference type="ARBA" id="ARBA00023136"/>
    </source>
</evidence>
<feature type="domain" description="TRPM-like" evidence="8">
    <location>
        <begin position="138"/>
        <end position="254"/>
    </location>
</feature>
<dbReference type="Pfam" id="PF25508">
    <property type="entry name" value="TRPM2"/>
    <property type="match status" value="1"/>
</dbReference>
<name>C3YJV2_BRAFL</name>
<gene>
    <name evidence="9" type="ORF">BRAFLDRAFT_122582</name>
</gene>
<protein>
    <submittedName>
        <fullName evidence="9">Uncharacterized protein</fullName>
    </submittedName>
</protein>
<evidence type="ECO:0000256" key="6">
    <source>
        <dbReference type="SAM" id="Phobius"/>
    </source>
</evidence>
<dbReference type="GO" id="GO:0005216">
    <property type="term" value="F:monoatomic ion channel activity"/>
    <property type="evidence" value="ECO:0007669"/>
    <property type="project" value="InterPro"/>
</dbReference>
<evidence type="ECO:0000256" key="5">
    <source>
        <dbReference type="SAM" id="MobiDB-lite"/>
    </source>
</evidence>